<sequence>MQFIAQLDALPSVILMDDVARANDLKPVTDKLEIHVNLVEELEEVYLFTEEMMNAIEDGLLNDQPF</sequence>
<gene>
    <name evidence="1" type="ORF">JCM21714_4142</name>
</gene>
<keyword evidence="2" id="KW-1185">Reference proteome</keyword>
<organism evidence="1 2">
    <name type="scientific">Gracilibacillus boraciitolerans JCM 21714</name>
    <dbReference type="NCBI Taxonomy" id="1298598"/>
    <lineage>
        <taxon>Bacteria</taxon>
        <taxon>Bacillati</taxon>
        <taxon>Bacillota</taxon>
        <taxon>Bacilli</taxon>
        <taxon>Bacillales</taxon>
        <taxon>Bacillaceae</taxon>
        <taxon>Gracilibacillus</taxon>
    </lineage>
</organism>
<name>W4VP58_9BACI</name>
<dbReference type="EMBL" id="BAVS01000035">
    <property type="protein sequence ID" value="GAE94941.1"/>
    <property type="molecule type" value="Genomic_DNA"/>
</dbReference>
<comment type="caution">
    <text evidence="1">The sequence shown here is derived from an EMBL/GenBank/DDBJ whole genome shotgun (WGS) entry which is preliminary data.</text>
</comment>
<evidence type="ECO:0000313" key="1">
    <source>
        <dbReference type="EMBL" id="GAE94941.1"/>
    </source>
</evidence>
<dbReference type="AlphaFoldDB" id="W4VP58"/>
<reference evidence="1 2" key="1">
    <citation type="journal article" date="2014" name="Genome Announc.">
        <title>Draft Genome Sequence of the Boron-Tolerant and Moderately Halotolerant Bacterium Gracilibacillus boraciitolerans JCM 21714T.</title>
        <authorList>
            <person name="Ahmed I."/>
            <person name="Oshima K."/>
            <person name="Suda W."/>
            <person name="Kitamura K."/>
            <person name="Iida T."/>
            <person name="Ohmori Y."/>
            <person name="Fujiwara T."/>
            <person name="Hattori M."/>
            <person name="Ohkuma M."/>
        </authorList>
    </citation>
    <scope>NUCLEOTIDE SEQUENCE [LARGE SCALE GENOMIC DNA]</scope>
    <source>
        <strain evidence="1 2">JCM 21714</strain>
    </source>
</reference>
<dbReference type="Proteomes" id="UP000019102">
    <property type="component" value="Unassembled WGS sequence"/>
</dbReference>
<evidence type="ECO:0000313" key="2">
    <source>
        <dbReference type="Proteomes" id="UP000019102"/>
    </source>
</evidence>
<accession>W4VP58</accession>
<protein>
    <submittedName>
        <fullName evidence="1">Uncharacterized protein</fullName>
    </submittedName>
</protein>
<proteinExistence type="predicted"/>